<protein>
    <recommendedName>
        <fullName evidence="3">SS18 N-terminal domain-containing protein</fullName>
    </recommendedName>
</protein>
<reference evidence="4 5" key="1">
    <citation type="submission" date="2019-09" db="EMBL/GenBank/DDBJ databases">
        <title>A chromosome-level genome assembly of the Chinese tupelo Nyssa sinensis.</title>
        <authorList>
            <person name="Yang X."/>
            <person name="Kang M."/>
            <person name="Yang Y."/>
            <person name="Xiong H."/>
            <person name="Wang M."/>
            <person name="Zhang Z."/>
            <person name="Wang Z."/>
            <person name="Wu H."/>
            <person name="Ma T."/>
            <person name="Liu J."/>
            <person name="Xi Z."/>
        </authorList>
    </citation>
    <scope>NUCLEOTIDE SEQUENCE [LARGE SCALE GENOMIC DNA]</scope>
    <source>
        <strain evidence="4">J267</strain>
        <tissue evidence="4">Leaf</tissue>
    </source>
</reference>
<organism evidence="4 5">
    <name type="scientific">Nyssa sinensis</name>
    <dbReference type="NCBI Taxonomy" id="561372"/>
    <lineage>
        <taxon>Eukaryota</taxon>
        <taxon>Viridiplantae</taxon>
        <taxon>Streptophyta</taxon>
        <taxon>Embryophyta</taxon>
        <taxon>Tracheophyta</taxon>
        <taxon>Spermatophyta</taxon>
        <taxon>Magnoliopsida</taxon>
        <taxon>eudicotyledons</taxon>
        <taxon>Gunneridae</taxon>
        <taxon>Pentapetalae</taxon>
        <taxon>asterids</taxon>
        <taxon>Cornales</taxon>
        <taxon>Nyssaceae</taxon>
        <taxon>Nyssa</taxon>
    </lineage>
</organism>
<dbReference type="InterPro" id="IPR007726">
    <property type="entry name" value="SS18_N"/>
</dbReference>
<dbReference type="Pfam" id="PF05030">
    <property type="entry name" value="SSXT"/>
    <property type="match status" value="1"/>
</dbReference>
<evidence type="ECO:0000259" key="3">
    <source>
        <dbReference type="Pfam" id="PF05030"/>
    </source>
</evidence>
<comment type="similarity">
    <text evidence="1">Belongs to the SS18 family.</text>
</comment>
<dbReference type="AlphaFoldDB" id="A0A5J5CAU9"/>
<evidence type="ECO:0000256" key="2">
    <source>
        <dbReference type="SAM" id="MobiDB-lite"/>
    </source>
</evidence>
<gene>
    <name evidence="4" type="ORF">F0562_002465</name>
</gene>
<name>A0A5J5CAU9_9ASTE</name>
<dbReference type="Proteomes" id="UP000325577">
    <property type="component" value="Linkage Group LG0"/>
</dbReference>
<dbReference type="OrthoDB" id="10265171at2759"/>
<keyword evidence="5" id="KW-1185">Reference proteome</keyword>
<feature type="domain" description="SS18 N-terminal" evidence="3">
    <location>
        <begin position="22"/>
        <end position="76"/>
    </location>
</feature>
<sequence length="178" mass="19276">MQQQLMQMQQQHMRAGGINPGNITTDHIQRYLDENKSLILTILENQNSGKLSECAQNQARLQRNLVYLAAIADCQPQPPSMYAQQQQSQQMMPQSLLAAQSPMLYALEQPYSALQQQQALHSQLGIRSAWTSGLQTQQSDINIGGGGTGPFGITGQGASRVLSAAHNQDAGRAGSAEG</sequence>
<evidence type="ECO:0000256" key="1">
    <source>
        <dbReference type="ARBA" id="ARBA00007945"/>
    </source>
</evidence>
<evidence type="ECO:0000313" key="4">
    <source>
        <dbReference type="EMBL" id="KAA8550781.1"/>
    </source>
</evidence>
<accession>A0A5J5CAU9</accession>
<feature type="region of interest" description="Disordered" evidence="2">
    <location>
        <begin position="141"/>
        <end position="178"/>
    </location>
</feature>
<evidence type="ECO:0000313" key="5">
    <source>
        <dbReference type="Proteomes" id="UP000325577"/>
    </source>
</evidence>
<dbReference type="EMBL" id="CM018031">
    <property type="protein sequence ID" value="KAA8550781.1"/>
    <property type="molecule type" value="Genomic_DNA"/>
</dbReference>
<proteinExistence type="inferred from homology"/>
<feature type="compositionally biased region" description="Gly residues" evidence="2">
    <location>
        <begin position="143"/>
        <end position="155"/>
    </location>
</feature>